<dbReference type="Proteomes" id="UP000323521">
    <property type="component" value="Chromosome"/>
</dbReference>
<proteinExistence type="predicted"/>
<evidence type="ECO:0000259" key="1">
    <source>
        <dbReference type="Pfam" id="PF06114"/>
    </source>
</evidence>
<organism evidence="2 3">
    <name type="scientific">Formimonas warabiya</name>
    <dbReference type="NCBI Taxonomy" id="1761012"/>
    <lineage>
        <taxon>Bacteria</taxon>
        <taxon>Bacillati</taxon>
        <taxon>Bacillota</taxon>
        <taxon>Clostridia</taxon>
        <taxon>Eubacteriales</taxon>
        <taxon>Peptococcaceae</taxon>
        <taxon>Candidatus Formimonas</taxon>
    </lineage>
</organism>
<accession>A0A3G1KZJ3</accession>
<keyword evidence="3" id="KW-1185">Reference proteome</keyword>
<dbReference type="EMBL" id="CP017634">
    <property type="protein sequence ID" value="ATW27942.1"/>
    <property type="molecule type" value="Genomic_DNA"/>
</dbReference>
<dbReference type="KEGG" id="fwa:DCMF_27160"/>
<name>A0A3G1KZJ3_FORW1</name>
<feature type="domain" description="IrrE N-terminal-like" evidence="1">
    <location>
        <begin position="9"/>
        <end position="136"/>
    </location>
</feature>
<reference evidence="2 3" key="1">
    <citation type="submission" date="2016-10" db="EMBL/GenBank/DDBJ databases">
        <title>Complete Genome Sequence of Peptococcaceae strain DCMF.</title>
        <authorList>
            <person name="Edwards R.J."/>
            <person name="Holland S.I."/>
            <person name="Deshpande N.P."/>
            <person name="Wong Y.K."/>
            <person name="Ertan H."/>
            <person name="Manefield M."/>
            <person name="Russell T.L."/>
            <person name="Lee M.J."/>
        </authorList>
    </citation>
    <scope>NUCLEOTIDE SEQUENCE [LARGE SCALE GENOMIC DNA]</scope>
    <source>
        <strain evidence="2 3">DCMF</strain>
    </source>
</reference>
<protein>
    <recommendedName>
        <fullName evidence="1">IrrE N-terminal-like domain-containing protein</fullName>
    </recommendedName>
</protein>
<dbReference type="AlphaFoldDB" id="A0A3G1KZJ3"/>
<gene>
    <name evidence="2" type="ORF">DCMF_27160</name>
</gene>
<evidence type="ECO:0000313" key="3">
    <source>
        <dbReference type="Proteomes" id="UP000323521"/>
    </source>
</evidence>
<sequence length="154" mass="18495">MVRLWRIIEREKIKVRYFDLLKENSTLYGLYLFDYLGGPMIFLDKSLPKYPRLHKCVLAEELGHYYTAPRTSIIQVHTSAYINIIMDQDERKALKWATNFLISDKSLFQAYKMGLHTCYDLAEYFDVTEWFLFRKLSFIRARYGNVLRVPEKIF</sequence>
<dbReference type="InterPro" id="IPR010359">
    <property type="entry name" value="IrrE_HExxH"/>
</dbReference>
<dbReference type="Pfam" id="PF06114">
    <property type="entry name" value="Peptidase_M78"/>
    <property type="match status" value="1"/>
</dbReference>
<dbReference type="RefSeq" id="WP_148137333.1">
    <property type="nucleotide sequence ID" value="NZ_CP017634.1"/>
</dbReference>
<evidence type="ECO:0000313" key="2">
    <source>
        <dbReference type="EMBL" id="ATW27942.1"/>
    </source>
</evidence>
<dbReference type="OrthoDB" id="1707128at2"/>